<dbReference type="InterPro" id="IPR001138">
    <property type="entry name" value="Zn2Cys6_DnaBD"/>
</dbReference>
<evidence type="ECO:0000256" key="3">
    <source>
        <dbReference type="ARBA" id="ARBA00023015"/>
    </source>
</evidence>
<dbReference type="Proteomes" id="UP000799441">
    <property type="component" value="Unassembled WGS sequence"/>
</dbReference>
<feature type="domain" description="Xylanolytic transcriptional activator regulatory" evidence="7">
    <location>
        <begin position="389"/>
        <end position="481"/>
    </location>
</feature>
<comment type="caution">
    <text evidence="8">The sequence shown here is derived from an EMBL/GenBank/DDBJ whole genome shotgun (WGS) entry which is preliminary data.</text>
</comment>
<dbReference type="AlphaFoldDB" id="A0A9P4Q8N4"/>
<evidence type="ECO:0000313" key="9">
    <source>
        <dbReference type="Proteomes" id="UP000799441"/>
    </source>
</evidence>
<evidence type="ECO:0000256" key="5">
    <source>
        <dbReference type="ARBA" id="ARBA00023242"/>
    </source>
</evidence>
<keyword evidence="3" id="KW-0805">Transcription regulation</keyword>
<dbReference type="CDD" id="cd00067">
    <property type="entry name" value="GAL4"/>
    <property type="match status" value="1"/>
</dbReference>
<dbReference type="EMBL" id="MU003799">
    <property type="protein sequence ID" value="KAF2720456.1"/>
    <property type="molecule type" value="Genomic_DNA"/>
</dbReference>
<name>A0A9P4Q8N4_9PEZI</name>
<dbReference type="OrthoDB" id="5376052at2759"/>
<dbReference type="PANTHER" id="PTHR47338:SF28">
    <property type="entry name" value="C6 TRANSCRIPTION FACTOR"/>
    <property type="match status" value="1"/>
</dbReference>
<sequence>MSSVTTTHASPQDLETPTAGQKYADEYWSDAGDDEENGSPKRKRQRTDAARPMSVSCELCKQRKVGRSMLNWLLLTPACREDRVANLQVHNSFGPSRAPLVVKCDRGHPSCGWCVRNGQPCEYKERKKPGLRAGYGRELEARLDTLEGVIQAQNAVIQQMANSLPGLQGIASHLQSSPSQTQAETALFLQRPSSSYIPHQGQTQNFSSQYASPSGISPYTPHPHAQSKLGIVNPNSSEASYTAPNTQVESASMNVQPISQHVLHQPGSMASVSQDQDFPPYDLLYALTDLFFKHINTWCPILHRRTTLDSLFGPSTLDEADRILLHSIVATTMRFSTDARLTEQARERYHAISKQRVLLYGMENSSVKALQALVILALDIVGSSNGPPGWNLLALITRSVVQLGLAVEATSVSVAPLYPSIYTLRAMVLPEPNNFIEDESRRRLFWMIYILDRYATIATAFEFALDEKEVDRKLPCRDELFARNQHVETKWFHTSGRSDFSPAQPQNLGAFAYYIEIIGIMSQIHRFLKKPVDIGALSDVEKWQAEYRLLDNKLKSWKFSLPSEYSNMARLCSSSNNAESKIVNCIWIMLHATYHTTVIRLHSSAAYPTNRSPIFTPSFSASQRCHSAVEDICTLCTYARNNNMLTKLGPPFAFSLWVAARLLLVHGSTIDHQVSPAIYPLVETLRELGVYWHVAGRYATLLQRVCDEFQESEQAPAGANGVRETPSTVRILADMRRCAYDLDFLISRQPRQHFGAKANTVTPARTPAPNELEYLDVFDFFNMPRLPLSSGETGVGSLNGDGTQGYQAPDNSASNEFNITNFMYDANSDWFMKSSAP</sequence>
<dbReference type="GO" id="GO:0008270">
    <property type="term" value="F:zinc ion binding"/>
    <property type="evidence" value="ECO:0007669"/>
    <property type="project" value="InterPro"/>
</dbReference>
<organism evidence="8 9">
    <name type="scientific">Polychaeton citri CBS 116435</name>
    <dbReference type="NCBI Taxonomy" id="1314669"/>
    <lineage>
        <taxon>Eukaryota</taxon>
        <taxon>Fungi</taxon>
        <taxon>Dikarya</taxon>
        <taxon>Ascomycota</taxon>
        <taxon>Pezizomycotina</taxon>
        <taxon>Dothideomycetes</taxon>
        <taxon>Dothideomycetidae</taxon>
        <taxon>Capnodiales</taxon>
        <taxon>Capnodiaceae</taxon>
        <taxon>Polychaeton</taxon>
    </lineage>
</organism>
<dbReference type="Pfam" id="PF04082">
    <property type="entry name" value="Fungal_trans"/>
    <property type="match status" value="1"/>
</dbReference>
<dbReference type="PANTHER" id="PTHR47338">
    <property type="entry name" value="ZN(II)2CYS6 TRANSCRIPTION FACTOR (EUROFUNG)-RELATED"/>
    <property type="match status" value="1"/>
</dbReference>
<dbReference type="InterPro" id="IPR050815">
    <property type="entry name" value="TF_fung"/>
</dbReference>
<dbReference type="GO" id="GO:0005634">
    <property type="term" value="C:nucleus"/>
    <property type="evidence" value="ECO:0007669"/>
    <property type="project" value="UniProtKB-SubCell"/>
</dbReference>
<gene>
    <name evidence="8" type="ORF">K431DRAFT_304290</name>
</gene>
<dbReference type="CDD" id="cd12148">
    <property type="entry name" value="fungal_TF_MHR"/>
    <property type="match status" value="1"/>
</dbReference>
<feature type="compositionally biased region" description="Polar residues" evidence="6">
    <location>
        <begin position="1"/>
        <end position="19"/>
    </location>
</feature>
<feature type="compositionally biased region" description="Acidic residues" evidence="6">
    <location>
        <begin position="27"/>
        <end position="37"/>
    </location>
</feature>
<proteinExistence type="predicted"/>
<keyword evidence="4" id="KW-0804">Transcription</keyword>
<evidence type="ECO:0000256" key="4">
    <source>
        <dbReference type="ARBA" id="ARBA00023163"/>
    </source>
</evidence>
<dbReference type="GO" id="GO:0006351">
    <property type="term" value="P:DNA-templated transcription"/>
    <property type="evidence" value="ECO:0007669"/>
    <property type="project" value="InterPro"/>
</dbReference>
<evidence type="ECO:0000313" key="8">
    <source>
        <dbReference type="EMBL" id="KAF2720456.1"/>
    </source>
</evidence>
<dbReference type="Gene3D" id="4.10.240.10">
    <property type="entry name" value="Zn(2)-C6 fungal-type DNA-binding domain"/>
    <property type="match status" value="1"/>
</dbReference>
<dbReference type="InterPro" id="IPR036864">
    <property type="entry name" value="Zn2-C6_fun-type_DNA-bd_sf"/>
</dbReference>
<dbReference type="GO" id="GO:0003677">
    <property type="term" value="F:DNA binding"/>
    <property type="evidence" value="ECO:0007669"/>
    <property type="project" value="InterPro"/>
</dbReference>
<keyword evidence="5" id="KW-0539">Nucleus</keyword>
<dbReference type="GO" id="GO:0000981">
    <property type="term" value="F:DNA-binding transcription factor activity, RNA polymerase II-specific"/>
    <property type="evidence" value="ECO:0007669"/>
    <property type="project" value="InterPro"/>
</dbReference>
<evidence type="ECO:0000259" key="7">
    <source>
        <dbReference type="SMART" id="SM00906"/>
    </source>
</evidence>
<dbReference type="Pfam" id="PF00172">
    <property type="entry name" value="Zn_clus"/>
    <property type="match status" value="1"/>
</dbReference>
<keyword evidence="2" id="KW-0479">Metal-binding</keyword>
<evidence type="ECO:0000256" key="1">
    <source>
        <dbReference type="ARBA" id="ARBA00004123"/>
    </source>
</evidence>
<accession>A0A9P4Q8N4</accession>
<dbReference type="SMART" id="SM00906">
    <property type="entry name" value="Fungal_trans"/>
    <property type="match status" value="1"/>
</dbReference>
<feature type="region of interest" description="Disordered" evidence="6">
    <location>
        <begin position="1"/>
        <end position="50"/>
    </location>
</feature>
<keyword evidence="9" id="KW-1185">Reference proteome</keyword>
<protein>
    <submittedName>
        <fullName evidence="8">C6 transcription factor-like protein</fullName>
    </submittedName>
</protein>
<evidence type="ECO:0000256" key="6">
    <source>
        <dbReference type="SAM" id="MobiDB-lite"/>
    </source>
</evidence>
<evidence type="ECO:0000256" key="2">
    <source>
        <dbReference type="ARBA" id="ARBA00022723"/>
    </source>
</evidence>
<comment type="subcellular location">
    <subcellularLocation>
        <location evidence="1">Nucleus</location>
    </subcellularLocation>
</comment>
<dbReference type="InterPro" id="IPR007219">
    <property type="entry name" value="XnlR_reg_dom"/>
</dbReference>
<reference evidence="8" key="1">
    <citation type="journal article" date="2020" name="Stud. Mycol.">
        <title>101 Dothideomycetes genomes: a test case for predicting lifestyles and emergence of pathogens.</title>
        <authorList>
            <person name="Haridas S."/>
            <person name="Albert R."/>
            <person name="Binder M."/>
            <person name="Bloem J."/>
            <person name="Labutti K."/>
            <person name="Salamov A."/>
            <person name="Andreopoulos B."/>
            <person name="Baker S."/>
            <person name="Barry K."/>
            <person name="Bills G."/>
            <person name="Bluhm B."/>
            <person name="Cannon C."/>
            <person name="Castanera R."/>
            <person name="Culley D."/>
            <person name="Daum C."/>
            <person name="Ezra D."/>
            <person name="Gonzalez J."/>
            <person name="Henrissat B."/>
            <person name="Kuo A."/>
            <person name="Liang C."/>
            <person name="Lipzen A."/>
            <person name="Lutzoni F."/>
            <person name="Magnuson J."/>
            <person name="Mondo S."/>
            <person name="Nolan M."/>
            <person name="Ohm R."/>
            <person name="Pangilinan J."/>
            <person name="Park H.-J."/>
            <person name="Ramirez L."/>
            <person name="Alfaro M."/>
            <person name="Sun H."/>
            <person name="Tritt A."/>
            <person name="Yoshinaga Y."/>
            <person name="Zwiers L.-H."/>
            <person name="Turgeon B."/>
            <person name="Goodwin S."/>
            <person name="Spatafora J."/>
            <person name="Crous P."/>
            <person name="Grigoriev I."/>
        </authorList>
    </citation>
    <scope>NUCLEOTIDE SEQUENCE</scope>
    <source>
        <strain evidence="8">CBS 116435</strain>
    </source>
</reference>